<evidence type="ECO:0000259" key="8">
    <source>
        <dbReference type="Pfam" id="PF08281"/>
    </source>
</evidence>
<sequence length="217" mass="23346">MESVATVLAPVAVKAGSEPQPHRGEQQQQLTKAELDPVVQAAAAGDDSAVATLLTMITPIVTRYCRARLGRRDLSYVSADDVAQETCVAVLRALPTYQDRGGSFLFLVHAIASNKVSDAFRLVSRERSDPTPEVPEPGIGDNEPERRALNTDLGHRLNTLLARLSHNQREIVILRIVVGLSAGETAEALGLSPANVRTSQHRALARLRALVSQDGGF</sequence>
<comment type="similarity">
    <text evidence="1">Belongs to the sigma-70 factor family. ECF subfamily.</text>
</comment>
<accession>A0A934QUE0</accession>
<evidence type="ECO:0000256" key="5">
    <source>
        <dbReference type="ARBA" id="ARBA00023163"/>
    </source>
</evidence>
<dbReference type="Proteomes" id="UP000635245">
    <property type="component" value="Unassembled WGS sequence"/>
</dbReference>
<keyword evidence="10" id="KW-1185">Reference proteome</keyword>
<evidence type="ECO:0000256" key="3">
    <source>
        <dbReference type="ARBA" id="ARBA00023082"/>
    </source>
</evidence>
<dbReference type="InterPro" id="IPR036388">
    <property type="entry name" value="WH-like_DNA-bd_sf"/>
</dbReference>
<dbReference type="Pfam" id="PF04542">
    <property type="entry name" value="Sigma70_r2"/>
    <property type="match status" value="1"/>
</dbReference>
<proteinExistence type="inferred from homology"/>
<dbReference type="PANTHER" id="PTHR43133:SF58">
    <property type="entry name" value="ECF RNA POLYMERASE SIGMA FACTOR SIGD"/>
    <property type="match status" value="1"/>
</dbReference>
<evidence type="ECO:0000259" key="7">
    <source>
        <dbReference type="Pfam" id="PF04542"/>
    </source>
</evidence>
<feature type="region of interest" description="Disordered" evidence="6">
    <location>
        <begin position="125"/>
        <end position="145"/>
    </location>
</feature>
<keyword evidence="2" id="KW-0805">Transcription regulation</keyword>
<evidence type="ECO:0000313" key="10">
    <source>
        <dbReference type="Proteomes" id="UP000635245"/>
    </source>
</evidence>
<reference evidence="9" key="1">
    <citation type="submission" date="2020-12" db="EMBL/GenBank/DDBJ databases">
        <title>Prauserella sp. ASG 168, a novel actinomycete isolated from cave rock.</title>
        <authorList>
            <person name="Suriyachadkun C."/>
        </authorList>
    </citation>
    <scope>NUCLEOTIDE SEQUENCE</scope>
    <source>
        <strain evidence="9">ASG 168</strain>
    </source>
</reference>
<evidence type="ECO:0000256" key="6">
    <source>
        <dbReference type="SAM" id="MobiDB-lite"/>
    </source>
</evidence>
<feature type="domain" description="RNA polymerase sigma factor 70 region 4 type 2" evidence="8">
    <location>
        <begin position="157"/>
        <end position="207"/>
    </location>
</feature>
<dbReference type="GO" id="GO:0016987">
    <property type="term" value="F:sigma factor activity"/>
    <property type="evidence" value="ECO:0007669"/>
    <property type="project" value="UniProtKB-KW"/>
</dbReference>
<comment type="caution">
    <text evidence="9">The sequence shown here is derived from an EMBL/GenBank/DDBJ whole genome shotgun (WGS) entry which is preliminary data.</text>
</comment>
<evidence type="ECO:0000256" key="4">
    <source>
        <dbReference type="ARBA" id="ARBA00023125"/>
    </source>
</evidence>
<dbReference type="InterPro" id="IPR014284">
    <property type="entry name" value="RNA_pol_sigma-70_dom"/>
</dbReference>
<protein>
    <submittedName>
        <fullName evidence="9">RNA polymerase sigma factor ShbA</fullName>
    </submittedName>
</protein>
<evidence type="ECO:0000256" key="1">
    <source>
        <dbReference type="ARBA" id="ARBA00010641"/>
    </source>
</evidence>
<dbReference type="GO" id="GO:0003677">
    <property type="term" value="F:DNA binding"/>
    <property type="evidence" value="ECO:0007669"/>
    <property type="project" value="UniProtKB-KW"/>
</dbReference>
<dbReference type="Gene3D" id="1.10.1740.10">
    <property type="match status" value="1"/>
</dbReference>
<dbReference type="NCBIfam" id="NF007230">
    <property type="entry name" value="PRK09648.1"/>
    <property type="match status" value="1"/>
</dbReference>
<evidence type="ECO:0000256" key="2">
    <source>
        <dbReference type="ARBA" id="ARBA00023015"/>
    </source>
</evidence>
<feature type="domain" description="RNA polymerase sigma-70 region 2" evidence="7">
    <location>
        <begin position="59"/>
        <end position="121"/>
    </location>
</feature>
<gene>
    <name evidence="9" type="primary">shbA</name>
    <name evidence="9" type="ORF">JHE00_19305</name>
</gene>
<keyword evidence="3" id="KW-0731">Sigma factor</keyword>
<dbReference type="Gene3D" id="1.10.10.10">
    <property type="entry name" value="Winged helix-like DNA-binding domain superfamily/Winged helix DNA-binding domain"/>
    <property type="match status" value="1"/>
</dbReference>
<dbReference type="SUPFAM" id="SSF88659">
    <property type="entry name" value="Sigma3 and sigma4 domains of RNA polymerase sigma factors"/>
    <property type="match status" value="1"/>
</dbReference>
<name>A0A934QUE0_9PSEU</name>
<dbReference type="CDD" id="cd06171">
    <property type="entry name" value="Sigma70_r4"/>
    <property type="match status" value="1"/>
</dbReference>
<dbReference type="NCBIfam" id="TIGR02937">
    <property type="entry name" value="sigma70-ECF"/>
    <property type="match status" value="1"/>
</dbReference>
<dbReference type="Pfam" id="PF08281">
    <property type="entry name" value="Sigma70_r4_2"/>
    <property type="match status" value="1"/>
</dbReference>
<dbReference type="InterPro" id="IPR013324">
    <property type="entry name" value="RNA_pol_sigma_r3/r4-like"/>
</dbReference>
<organism evidence="9 10">
    <name type="scientific">Prauserella cavernicola</name>
    <dbReference type="NCBI Taxonomy" id="2800127"/>
    <lineage>
        <taxon>Bacteria</taxon>
        <taxon>Bacillati</taxon>
        <taxon>Actinomycetota</taxon>
        <taxon>Actinomycetes</taxon>
        <taxon>Pseudonocardiales</taxon>
        <taxon>Pseudonocardiaceae</taxon>
        <taxon>Prauserella</taxon>
    </lineage>
</organism>
<keyword evidence="4" id="KW-0238">DNA-binding</keyword>
<dbReference type="InterPro" id="IPR039425">
    <property type="entry name" value="RNA_pol_sigma-70-like"/>
</dbReference>
<keyword evidence="5" id="KW-0804">Transcription</keyword>
<dbReference type="GO" id="GO:0006352">
    <property type="term" value="P:DNA-templated transcription initiation"/>
    <property type="evidence" value="ECO:0007669"/>
    <property type="project" value="InterPro"/>
</dbReference>
<dbReference type="EMBL" id="JAENJH010000004">
    <property type="protein sequence ID" value="MBK1786481.1"/>
    <property type="molecule type" value="Genomic_DNA"/>
</dbReference>
<dbReference type="InterPro" id="IPR013325">
    <property type="entry name" value="RNA_pol_sigma_r2"/>
</dbReference>
<dbReference type="PANTHER" id="PTHR43133">
    <property type="entry name" value="RNA POLYMERASE ECF-TYPE SIGMA FACTO"/>
    <property type="match status" value="1"/>
</dbReference>
<dbReference type="SUPFAM" id="SSF88946">
    <property type="entry name" value="Sigma2 domain of RNA polymerase sigma factors"/>
    <property type="match status" value="1"/>
</dbReference>
<dbReference type="InterPro" id="IPR007627">
    <property type="entry name" value="RNA_pol_sigma70_r2"/>
</dbReference>
<dbReference type="RefSeq" id="WP_200319967.1">
    <property type="nucleotide sequence ID" value="NZ_JAENJH010000004.1"/>
</dbReference>
<dbReference type="AlphaFoldDB" id="A0A934QUE0"/>
<evidence type="ECO:0000313" key="9">
    <source>
        <dbReference type="EMBL" id="MBK1786481.1"/>
    </source>
</evidence>
<dbReference type="InterPro" id="IPR013249">
    <property type="entry name" value="RNA_pol_sigma70_r4_t2"/>
</dbReference>